<evidence type="ECO:0000313" key="2">
    <source>
        <dbReference type="Proteomes" id="UP000438429"/>
    </source>
</evidence>
<sequence>MPELKRFASNDGTGENSLFSNRVAQLLRRSHGDVCQEGEENGLHFQVKYGIFCSDYEHCDSAPARHT</sequence>
<dbReference type="AlphaFoldDB" id="A0A6A4SC06"/>
<reference evidence="1 2" key="1">
    <citation type="submission" date="2019-06" db="EMBL/GenBank/DDBJ databases">
        <title>Draft genomes of female and male turbot (Scophthalmus maximus).</title>
        <authorList>
            <person name="Xu H."/>
            <person name="Xu X.-W."/>
            <person name="Shao C."/>
            <person name="Chen S."/>
        </authorList>
    </citation>
    <scope>NUCLEOTIDE SEQUENCE [LARGE SCALE GENOMIC DNA]</scope>
    <source>
        <strain evidence="1">Ysfricsl-2016a</strain>
        <tissue evidence="1">Blood</tissue>
    </source>
</reference>
<dbReference type="Proteomes" id="UP000438429">
    <property type="component" value="Unassembled WGS sequence"/>
</dbReference>
<proteinExistence type="predicted"/>
<accession>A0A6A4SC06</accession>
<name>A0A6A4SC06_SCOMX</name>
<organism evidence="1 2">
    <name type="scientific">Scophthalmus maximus</name>
    <name type="common">Turbot</name>
    <name type="synonym">Psetta maxima</name>
    <dbReference type="NCBI Taxonomy" id="52904"/>
    <lineage>
        <taxon>Eukaryota</taxon>
        <taxon>Metazoa</taxon>
        <taxon>Chordata</taxon>
        <taxon>Craniata</taxon>
        <taxon>Vertebrata</taxon>
        <taxon>Euteleostomi</taxon>
        <taxon>Actinopterygii</taxon>
        <taxon>Neopterygii</taxon>
        <taxon>Teleostei</taxon>
        <taxon>Neoteleostei</taxon>
        <taxon>Acanthomorphata</taxon>
        <taxon>Carangaria</taxon>
        <taxon>Pleuronectiformes</taxon>
        <taxon>Pleuronectoidei</taxon>
        <taxon>Scophthalmidae</taxon>
        <taxon>Scophthalmus</taxon>
    </lineage>
</organism>
<protein>
    <submittedName>
        <fullName evidence="1">Uncharacterized protein</fullName>
    </submittedName>
</protein>
<dbReference type="EMBL" id="VEVO01000016">
    <property type="protein sequence ID" value="KAF0029260.1"/>
    <property type="molecule type" value="Genomic_DNA"/>
</dbReference>
<evidence type="ECO:0000313" key="1">
    <source>
        <dbReference type="EMBL" id="KAF0029260.1"/>
    </source>
</evidence>
<gene>
    <name evidence="1" type="ORF">F2P81_018365</name>
</gene>
<comment type="caution">
    <text evidence="1">The sequence shown here is derived from an EMBL/GenBank/DDBJ whole genome shotgun (WGS) entry which is preliminary data.</text>
</comment>